<keyword evidence="1" id="KW-0472">Membrane</keyword>
<dbReference type="RefSeq" id="WP_211975188.1">
    <property type="nucleotide sequence ID" value="NZ_CBFHAM010000045.1"/>
</dbReference>
<evidence type="ECO:0000313" key="4">
    <source>
        <dbReference type="Proteomes" id="UP000676386"/>
    </source>
</evidence>
<protein>
    <recommendedName>
        <fullName evidence="5">Outer membrane protein beta-barrel domain-containing protein</fullName>
    </recommendedName>
</protein>
<keyword evidence="1" id="KW-1133">Transmembrane helix</keyword>
<keyword evidence="4" id="KW-1185">Reference proteome</keyword>
<dbReference type="Proteomes" id="UP000676386">
    <property type="component" value="Unassembled WGS sequence"/>
</dbReference>
<comment type="caution">
    <text evidence="3">The sequence shown here is derived from an EMBL/GenBank/DDBJ whole genome shotgun (WGS) entry which is preliminary data.</text>
</comment>
<proteinExistence type="predicted"/>
<keyword evidence="1" id="KW-0812">Transmembrane</keyword>
<keyword evidence="2" id="KW-0732">Signal</keyword>
<accession>A0ABS5J649</accession>
<feature type="chain" id="PRO_5047290909" description="Outer membrane protein beta-barrel domain-containing protein" evidence="2">
    <location>
        <begin position="18"/>
        <end position="180"/>
    </location>
</feature>
<evidence type="ECO:0008006" key="5">
    <source>
        <dbReference type="Google" id="ProtNLM"/>
    </source>
</evidence>
<feature type="transmembrane region" description="Helical" evidence="1">
    <location>
        <begin position="122"/>
        <end position="145"/>
    </location>
</feature>
<sequence>MKKILFFLLILPLFSAAQSNKLLSGYVYGMVHDGTGGGGVIGNVSLLHNTIAVGPGVEITSYSDHVLIPVFADLKIKHRFENIEPWITGQFGRNAYNVSRTAEVNAAAGGQQQITFNESGKYFYGVGAGVAWHFAKVGVFVSYIYRGYKYRYPSQVETDGQVSFGDKPVNASLFVAGIVF</sequence>
<evidence type="ECO:0000313" key="3">
    <source>
        <dbReference type="EMBL" id="MBS0030047.1"/>
    </source>
</evidence>
<dbReference type="EMBL" id="JAGTXB010000012">
    <property type="protein sequence ID" value="MBS0030047.1"/>
    <property type="molecule type" value="Genomic_DNA"/>
</dbReference>
<name>A0ABS5J649_9BACT</name>
<reference evidence="3 4" key="1">
    <citation type="submission" date="2021-04" db="EMBL/GenBank/DDBJ databases">
        <title>Chitinophaga sp. nov., isolated from the rhizosphere soil.</title>
        <authorList>
            <person name="He S."/>
        </authorList>
    </citation>
    <scope>NUCLEOTIDE SEQUENCE [LARGE SCALE GENOMIC DNA]</scope>
    <source>
        <strain evidence="3 4">2R12</strain>
    </source>
</reference>
<gene>
    <name evidence="3" type="ORF">KE626_22165</name>
</gene>
<feature type="signal peptide" evidence="2">
    <location>
        <begin position="1"/>
        <end position="17"/>
    </location>
</feature>
<evidence type="ECO:0000256" key="1">
    <source>
        <dbReference type="SAM" id="Phobius"/>
    </source>
</evidence>
<evidence type="ECO:0000256" key="2">
    <source>
        <dbReference type="SAM" id="SignalP"/>
    </source>
</evidence>
<organism evidence="3 4">
    <name type="scientific">Chitinophaga hostae</name>
    <dbReference type="NCBI Taxonomy" id="2831022"/>
    <lineage>
        <taxon>Bacteria</taxon>
        <taxon>Pseudomonadati</taxon>
        <taxon>Bacteroidota</taxon>
        <taxon>Chitinophagia</taxon>
        <taxon>Chitinophagales</taxon>
        <taxon>Chitinophagaceae</taxon>
        <taxon>Chitinophaga</taxon>
    </lineage>
</organism>